<comment type="caution">
    <text evidence="1">The sequence shown here is derived from an EMBL/GenBank/DDBJ whole genome shotgun (WGS) entry which is preliminary data.</text>
</comment>
<dbReference type="EMBL" id="JAZHXJ010000179">
    <property type="protein sequence ID" value="KAL1870274.1"/>
    <property type="molecule type" value="Genomic_DNA"/>
</dbReference>
<name>A0ABR3X3S2_9PEZI</name>
<evidence type="ECO:0000313" key="2">
    <source>
        <dbReference type="Proteomes" id="UP001586593"/>
    </source>
</evidence>
<accession>A0ABR3X3S2</accession>
<protein>
    <recommendedName>
        <fullName evidence="3">Secreted protein</fullName>
    </recommendedName>
</protein>
<evidence type="ECO:0000313" key="1">
    <source>
        <dbReference type="EMBL" id="KAL1870274.1"/>
    </source>
</evidence>
<dbReference type="Proteomes" id="UP001586593">
    <property type="component" value="Unassembled WGS sequence"/>
</dbReference>
<proteinExistence type="predicted"/>
<gene>
    <name evidence="1" type="ORF">VTK73DRAFT_2723</name>
</gene>
<reference evidence="1 2" key="1">
    <citation type="journal article" date="2024" name="Commun. Biol.">
        <title>Comparative genomic analysis of thermophilic fungi reveals convergent evolutionary adaptations and gene losses.</title>
        <authorList>
            <person name="Steindorff A.S."/>
            <person name="Aguilar-Pontes M.V."/>
            <person name="Robinson A.J."/>
            <person name="Andreopoulos B."/>
            <person name="LaButti K."/>
            <person name="Kuo A."/>
            <person name="Mondo S."/>
            <person name="Riley R."/>
            <person name="Otillar R."/>
            <person name="Haridas S."/>
            <person name="Lipzen A."/>
            <person name="Grimwood J."/>
            <person name="Schmutz J."/>
            <person name="Clum A."/>
            <person name="Reid I.D."/>
            <person name="Moisan M.C."/>
            <person name="Butler G."/>
            <person name="Nguyen T.T.M."/>
            <person name="Dewar K."/>
            <person name="Conant G."/>
            <person name="Drula E."/>
            <person name="Henrissat B."/>
            <person name="Hansel C."/>
            <person name="Singer S."/>
            <person name="Hutchinson M.I."/>
            <person name="de Vries R.P."/>
            <person name="Natvig D.O."/>
            <person name="Powell A.J."/>
            <person name="Tsang A."/>
            <person name="Grigoriev I.V."/>
        </authorList>
    </citation>
    <scope>NUCLEOTIDE SEQUENCE [LARGE SCALE GENOMIC DNA]</scope>
    <source>
        <strain evidence="1 2">ATCC 24622</strain>
    </source>
</reference>
<organism evidence="1 2">
    <name type="scientific">Phialemonium thermophilum</name>
    <dbReference type="NCBI Taxonomy" id="223376"/>
    <lineage>
        <taxon>Eukaryota</taxon>
        <taxon>Fungi</taxon>
        <taxon>Dikarya</taxon>
        <taxon>Ascomycota</taxon>
        <taxon>Pezizomycotina</taxon>
        <taxon>Sordariomycetes</taxon>
        <taxon>Sordariomycetidae</taxon>
        <taxon>Cephalothecales</taxon>
        <taxon>Cephalothecaceae</taxon>
        <taxon>Phialemonium</taxon>
    </lineage>
</organism>
<sequence>MSRCALMERKVVVLSITCRLLYLTSDWLVETRRLVGGREGHILRRAPCVVLGRLPVQGSDTGTTGRPAPVHPLNHFCLT</sequence>
<evidence type="ECO:0008006" key="3">
    <source>
        <dbReference type="Google" id="ProtNLM"/>
    </source>
</evidence>
<keyword evidence="2" id="KW-1185">Reference proteome</keyword>